<dbReference type="Proteomes" id="UP000673691">
    <property type="component" value="Unassembled WGS sequence"/>
</dbReference>
<dbReference type="Pfam" id="PF00069">
    <property type="entry name" value="Pkinase"/>
    <property type="match status" value="1"/>
</dbReference>
<evidence type="ECO:0000313" key="12">
    <source>
        <dbReference type="Proteomes" id="UP000673691"/>
    </source>
</evidence>
<keyword evidence="5" id="KW-0547">Nucleotide-binding</keyword>
<dbReference type="GO" id="GO:0004674">
    <property type="term" value="F:protein serine/threonine kinase activity"/>
    <property type="evidence" value="ECO:0007669"/>
    <property type="project" value="UniProtKB-KW"/>
</dbReference>
<name>A0A8H8DG09_9FUNG</name>
<dbReference type="InterPro" id="IPR000719">
    <property type="entry name" value="Prot_kinase_dom"/>
</dbReference>
<comment type="catalytic activity">
    <reaction evidence="9">
        <text>L-seryl-[protein] + ATP = O-phospho-L-seryl-[protein] + ADP + H(+)</text>
        <dbReference type="Rhea" id="RHEA:17989"/>
        <dbReference type="Rhea" id="RHEA-COMP:9863"/>
        <dbReference type="Rhea" id="RHEA-COMP:11604"/>
        <dbReference type="ChEBI" id="CHEBI:15378"/>
        <dbReference type="ChEBI" id="CHEBI:29999"/>
        <dbReference type="ChEBI" id="CHEBI:30616"/>
        <dbReference type="ChEBI" id="CHEBI:83421"/>
        <dbReference type="ChEBI" id="CHEBI:456216"/>
        <dbReference type="EC" id="2.7.11.1"/>
    </reaction>
</comment>
<reference evidence="11 12" key="1">
    <citation type="journal article" name="Sci. Rep.">
        <title>Genome-scale phylogenetic analyses confirm Olpidium as the closest living zoosporic fungus to the non-flagellated, terrestrial fungi.</title>
        <authorList>
            <person name="Chang Y."/>
            <person name="Rochon D."/>
            <person name="Sekimoto S."/>
            <person name="Wang Y."/>
            <person name="Chovatia M."/>
            <person name="Sandor L."/>
            <person name="Salamov A."/>
            <person name="Grigoriev I.V."/>
            <person name="Stajich J.E."/>
            <person name="Spatafora J.W."/>
        </authorList>
    </citation>
    <scope>NUCLEOTIDE SEQUENCE [LARGE SCALE GENOMIC DNA]</scope>
    <source>
        <strain evidence="11">S191</strain>
    </source>
</reference>
<evidence type="ECO:0000259" key="10">
    <source>
        <dbReference type="PROSITE" id="PS50011"/>
    </source>
</evidence>
<comment type="caution">
    <text evidence="11">The sequence shown here is derived from an EMBL/GenBank/DDBJ whole genome shotgun (WGS) entry which is preliminary data.</text>
</comment>
<evidence type="ECO:0000256" key="5">
    <source>
        <dbReference type="ARBA" id="ARBA00022741"/>
    </source>
</evidence>
<evidence type="ECO:0000256" key="9">
    <source>
        <dbReference type="ARBA" id="ARBA00048679"/>
    </source>
</evidence>
<evidence type="ECO:0000313" key="11">
    <source>
        <dbReference type="EMBL" id="KAG5456487.1"/>
    </source>
</evidence>
<dbReference type="GO" id="GO:0005816">
    <property type="term" value="C:spindle pole body"/>
    <property type="evidence" value="ECO:0007669"/>
    <property type="project" value="TreeGrafter"/>
</dbReference>
<keyword evidence="6" id="KW-0418">Kinase</keyword>
<dbReference type="GO" id="GO:0035556">
    <property type="term" value="P:intracellular signal transduction"/>
    <property type="evidence" value="ECO:0007669"/>
    <property type="project" value="TreeGrafter"/>
</dbReference>
<dbReference type="EC" id="2.7.11.1" evidence="1"/>
<evidence type="ECO:0000256" key="2">
    <source>
        <dbReference type="ARBA" id="ARBA00022527"/>
    </source>
</evidence>
<dbReference type="PROSITE" id="PS50011">
    <property type="entry name" value="PROTEIN_KINASE_DOM"/>
    <property type="match status" value="1"/>
</dbReference>
<keyword evidence="4" id="KW-0808">Transferase</keyword>
<dbReference type="GO" id="GO:0005524">
    <property type="term" value="F:ATP binding"/>
    <property type="evidence" value="ECO:0007669"/>
    <property type="project" value="UniProtKB-KW"/>
</dbReference>
<dbReference type="PANTHER" id="PTHR24356:SF417">
    <property type="entry name" value="CELL CYCLE PROTEIN KINASE DBF2-RELATED"/>
    <property type="match status" value="1"/>
</dbReference>
<feature type="domain" description="Protein kinase" evidence="10">
    <location>
        <begin position="1"/>
        <end position="78"/>
    </location>
</feature>
<evidence type="ECO:0000256" key="4">
    <source>
        <dbReference type="ARBA" id="ARBA00022679"/>
    </source>
</evidence>
<dbReference type="EMBL" id="JAEFCI010011660">
    <property type="protein sequence ID" value="KAG5456487.1"/>
    <property type="molecule type" value="Genomic_DNA"/>
</dbReference>
<accession>A0A8H8DG09</accession>
<evidence type="ECO:0000256" key="1">
    <source>
        <dbReference type="ARBA" id="ARBA00012513"/>
    </source>
</evidence>
<keyword evidence="7" id="KW-0067">ATP-binding</keyword>
<keyword evidence="12" id="KW-1185">Reference proteome</keyword>
<evidence type="ECO:0000256" key="6">
    <source>
        <dbReference type="ARBA" id="ARBA00022777"/>
    </source>
</evidence>
<protein>
    <recommendedName>
        <fullName evidence="1">non-specific serine/threonine protein kinase</fullName>
        <ecNumber evidence="1">2.7.11.1</ecNumber>
    </recommendedName>
</protein>
<dbReference type="InterPro" id="IPR050236">
    <property type="entry name" value="Ser_Thr_kinase_AGC"/>
</dbReference>
<dbReference type="InterPro" id="IPR011009">
    <property type="entry name" value="Kinase-like_dom_sf"/>
</dbReference>
<organism evidence="11 12">
    <name type="scientific">Olpidium bornovanus</name>
    <dbReference type="NCBI Taxonomy" id="278681"/>
    <lineage>
        <taxon>Eukaryota</taxon>
        <taxon>Fungi</taxon>
        <taxon>Fungi incertae sedis</taxon>
        <taxon>Olpidiomycota</taxon>
        <taxon>Olpidiomycotina</taxon>
        <taxon>Olpidiomycetes</taxon>
        <taxon>Olpidiales</taxon>
        <taxon>Olpidiaceae</taxon>
        <taxon>Olpidium</taxon>
    </lineage>
</organism>
<dbReference type="SUPFAM" id="SSF56112">
    <property type="entry name" value="Protein kinase-like (PK-like)"/>
    <property type="match status" value="1"/>
</dbReference>
<keyword evidence="3" id="KW-0597">Phosphoprotein</keyword>
<evidence type="ECO:0000256" key="3">
    <source>
        <dbReference type="ARBA" id="ARBA00022553"/>
    </source>
</evidence>
<sequence length="78" mass="9227">MAPEVLHNKGYDYLVDYWSLGAILFEFLSGSPPFTAPTMEEVWVNVYHWQKVLERPVYTEEVDKEFNLTDDAWDLITR</sequence>
<comment type="catalytic activity">
    <reaction evidence="8">
        <text>L-threonyl-[protein] + ATP = O-phospho-L-threonyl-[protein] + ADP + H(+)</text>
        <dbReference type="Rhea" id="RHEA:46608"/>
        <dbReference type="Rhea" id="RHEA-COMP:11060"/>
        <dbReference type="Rhea" id="RHEA-COMP:11605"/>
        <dbReference type="ChEBI" id="CHEBI:15378"/>
        <dbReference type="ChEBI" id="CHEBI:30013"/>
        <dbReference type="ChEBI" id="CHEBI:30616"/>
        <dbReference type="ChEBI" id="CHEBI:61977"/>
        <dbReference type="ChEBI" id="CHEBI:456216"/>
        <dbReference type="EC" id="2.7.11.1"/>
    </reaction>
</comment>
<evidence type="ECO:0000256" key="7">
    <source>
        <dbReference type="ARBA" id="ARBA00022840"/>
    </source>
</evidence>
<gene>
    <name evidence="11" type="ORF">BJ554DRAFT_3761</name>
</gene>
<proteinExistence type="predicted"/>
<evidence type="ECO:0000256" key="8">
    <source>
        <dbReference type="ARBA" id="ARBA00047899"/>
    </source>
</evidence>
<dbReference type="PANTHER" id="PTHR24356">
    <property type="entry name" value="SERINE/THREONINE-PROTEIN KINASE"/>
    <property type="match status" value="1"/>
</dbReference>
<dbReference type="OrthoDB" id="18472at2759"/>
<dbReference type="Gene3D" id="1.10.510.10">
    <property type="entry name" value="Transferase(Phosphotransferase) domain 1"/>
    <property type="match status" value="1"/>
</dbReference>
<keyword evidence="2" id="KW-0723">Serine/threonine-protein kinase</keyword>
<dbReference type="AlphaFoldDB" id="A0A8H8DG09"/>